<protein>
    <submittedName>
        <fullName evidence="3">Nitroimidazol reductase NimA, pyridoxamine 5'-phosphate oxidase superfamily</fullName>
    </submittedName>
</protein>
<keyword evidence="1" id="KW-0560">Oxidoreductase</keyword>
<dbReference type="PANTHER" id="PTHR35176:SF4">
    <property type="entry name" value="PYRIDOXAMINE 5'-PHOSPHATE OXIDASE-RELATED FMN-BINDING"/>
    <property type="match status" value="1"/>
</dbReference>
<evidence type="ECO:0000259" key="2">
    <source>
        <dbReference type="Pfam" id="PF01243"/>
    </source>
</evidence>
<dbReference type="SUPFAM" id="SSF50475">
    <property type="entry name" value="FMN-binding split barrel"/>
    <property type="match status" value="1"/>
</dbReference>
<dbReference type="Gene3D" id="2.30.110.10">
    <property type="entry name" value="Electron Transport, Fmn-binding Protein, Chain A"/>
    <property type="match status" value="1"/>
</dbReference>
<reference evidence="4" key="1">
    <citation type="submission" date="2016-10" db="EMBL/GenBank/DDBJ databases">
        <authorList>
            <person name="Varghese N."/>
        </authorList>
    </citation>
    <scope>NUCLEOTIDE SEQUENCE [LARGE SCALE GENOMIC DNA]</scope>
    <source>
        <strain evidence="4">DSM 45096 / BCRC 16803 / CGMCC 4.1857 / CIP 109030 / JCM 12277 / KCTC 19219 / NBRC 100920 / 33214</strain>
    </source>
</reference>
<keyword evidence="4" id="KW-1185">Reference proteome</keyword>
<dbReference type="Pfam" id="PF01243">
    <property type="entry name" value="PNPOx_N"/>
    <property type="match status" value="1"/>
</dbReference>
<dbReference type="InterPro" id="IPR012349">
    <property type="entry name" value="Split_barrel_FMN-bd"/>
</dbReference>
<sequence length="151" mass="16546">MTDTPPRPLEQRIADTRARFAADMDVWVATGGAAGPHLVPLSYDWDGASFVVSTLPGSATARNIAENGQVRLAFGPTRDVVMVEGTARPVPAAEVDGGVADAYAAHTDWDPRKQREEYAWFRITPLRIQAWREADELRGRDLMKQGAWLAG</sequence>
<evidence type="ECO:0000313" key="4">
    <source>
        <dbReference type="Proteomes" id="UP000183015"/>
    </source>
</evidence>
<dbReference type="AlphaFoldDB" id="A0A1H7NEE6"/>
<accession>A0A1H7NEE6</accession>
<feature type="domain" description="Pyridoxamine 5'-phosphate oxidase N-terminal" evidence="2">
    <location>
        <begin position="26"/>
        <end position="131"/>
    </location>
</feature>
<dbReference type="PANTHER" id="PTHR35176">
    <property type="entry name" value="HEME OXYGENASE HI_0854-RELATED"/>
    <property type="match status" value="1"/>
</dbReference>
<dbReference type="eggNOG" id="COG3576">
    <property type="taxonomic scope" value="Bacteria"/>
</dbReference>
<evidence type="ECO:0000256" key="1">
    <source>
        <dbReference type="ARBA" id="ARBA00023002"/>
    </source>
</evidence>
<dbReference type="EMBL" id="FOAZ01000006">
    <property type="protein sequence ID" value="SEL21870.1"/>
    <property type="molecule type" value="Genomic_DNA"/>
</dbReference>
<name>A0A1H7NEE6_STRJI</name>
<proteinExistence type="predicted"/>
<dbReference type="Proteomes" id="UP000183015">
    <property type="component" value="Unassembled WGS sequence"/>
</dbReference>
<dbReference type="RefSeq" id="WP_042451226.1">
    <property type="nucleotide sequence ID" value="NZ_BBPN01000021.1"/>
</dbReference>
<dbReference type="STRING" id="235985.SAMN05414137_106346"/>
<evidence type="ECO:0000313" key="3">
    <source>
        <dbReference type="EMBL" id="SEL21870.1"/>
    </source>
</evidence>
<dbReference type="GO" id="GO:0016627">
    <property type="term" value="F:oxidoreductase activity, acting on the CH-CH group of donors"/>
    <property type="evidence" value="ECO:0007669"/>
    <property type="project" value="TreeGrafter"/>
</dbReference>
<organism evidence="3 4">
    <name type="scientific">Streptacidiphilus jiangxiensis</name>
    <dbReference type="NCBI Taxonomy" id="235985"/>
    <lineage>
        <taxon>Bacteria</taxon>
        <taxon>Bacillati</taxon>
        <taxon>Actinomycetota</taxon>
        <taxon>Actinomycetes</taxon>
        <taxon>Kitasatosporales</taxon>
        <taxon>Streptomycetaceae</taxon>
        <taxon>Streptacidiphilus</taxon>
    </lineage>
</organism>
<dbReference type="GO" id="GO:0070967">
    <property type="term" value="F:coenzyme F420 binding"/>
    <property type="evidence" value="ECO:0007669"/>
    <property type="project" value="TreeGrafter"/>
</dbReference>
<dbReference type="InterPro" id="IPR011576">
    <property type="entry name" value="Pyridox_Oxase_N"/>
</dbReference>
<dbReference type="OrthoDB" id="3627463at2"/>
<dbReference type="InterPro" id="IPR052019">
    <property type="entry name" value="F420H2_bilvrd_red/Heme_oxyg"/>
</dbReference>
<gene>
    <name evidence="3" type="ORF">SAMN05414137_106346</name>
</gene>
<dbReference type="GO" id="GO:0005829">
    <property type="term" value="C:cytosol"/>
    <property type="evidence" value="ECO:0007669"/>
    <property type="project" value="TreeGrafter"/>
</dbReference>